<dbReference type="EMBL" id="NIDE01000014">
    <property type="protein sequence ID" value="OWK38481.1"/>
    <property type="molecule type" value="Genomic_DNA"/>
</dbReference>
<feature type="region of interest" description="Disordered" evidence="1">
    <location>
        <begin position="1"/>
        <end position="66"/>
    </location>
</feature>
<sequence length="66" mass="7654">MDHEPVRRGRRRGGFGTARGREEDNRGRQTQTGDEKRSHDRPSGRKGHRNQMYSNREPAIGFVVYS</sequence>
<feature type="compositionally biased region" description="Basic and acidic residues" evidence="1">
    <location>
        <begin position="19"/>
        <end position="43"/>
    </location>
</feature>
<keyword evidence="3" id="KW-1185">Reference proteome</keyword>
<dbReference type="AlphaFoldDB" id="A0A225DA93"/>
<evidence type="ECO:0000313" key="2">
    <source>
        <dbReference type="EMBL" id="OWK38481.1"/>
    </source>
</evidence>
<name>A0A225DA93_9BACT</name>
<protein>
    <submittedName>
        <fullName evidence="2">Uncharacterized protein</fullName>
    </submittedName>
</protein>
<dbReference type="Proteomes" id="UP000214646">
    <property type="component" value="Unassembled WGS sequence"/>
</dbReference>
<accession>A0A225DA93</accession>
<gene>
    <name evidence="2" type="ORF">FRUB_07601</name>
</gene>
<evidence type="ECO:0000313" key="3">
    <source>
        <dbReference type="Proteomes" id="UP000214646"/>
    </source>
</evidence>
<organism evidence="2 3">
    <name type="scientific">Fimbriiglobus ruber</name>
    <dbReference type="NCBI Taxonomy" id="1908690"/>
    <lineage>
        <taxon>Bacteria</taxon>
        <taxon>Pseudomonadati</taxon>
        <taxon>Planctomycetota</taxon>
        <taxon>Planctomycetia</taxon>
        <taxon>Gemmatales</taxon>
        <taxon>Gemmataceae</taxon>
        <taxon>Fimbriiglobus</taxon>
    </lineage>
</organism>
<proteinExistence type="predicted"/>
<evidence type="ECO:0000256" key="1">
    <source>
        <dbReference type="SAM" id="MobiDB-lite"/>
    </source>
</evidence>
<comment type="caution">
    <text evidence="2">The sequence shown here is derived from an EMBL/GenBank/DDBJ whole genome shotgun (WGS) entry which is preliminary data.</text>
</comment>
<reference evidence="3" key="1">
    <citation type="submission" date="2017-06" db="EMBL/GenBank/DDBJ databases">
        <title>Genome analysis of Fimbriiglobus ruber SP5, the first member of the order Planctomycetales with confirmed chitinolytic capability.</title>
        <authorList>
            <person name="Ravin N.V."/>
            <person name="Rakitin A.L."/>
            <person name="Ivanova A.A."/>
            <person name="Beletsky A.V."/>
            <person name="Kulichevskaya I.S."/>
            <person name="Mardanov A.V."/>
            <person name="Dedysh S.N."/>
        </authorList>
    </citation>
    <scope>NUCLEOTIDE SEQUENCE [LARGE SCALE GENOMIC DNA]</scope>
    <source>
        <strain evidence="3">SP5</strain>
    </source>
</reference>